<organism evidence="1">
    <name type="scientific">Anopheles triannulatus</name>
    <dbReference type="NCBI Taxonomy" id="58253"/>
    <lineage>
        <taxon>Eukaryota</taxon>
        <taxon>Metazoa</taxon>
        <taxon>Ecdysozoa</taxon>
        <taxon>Arthropoda</taxon>
        <taxon>Hexapoda</taxon>
        <taxon>Insecta</taxon>
        <taxon>Pterygota</taxon>
        <taxon>Neoptera</taxon>
        <taxon>Endopterygota</taxon>
        <taxon>Diptera</taxon>
        <taxon>Nematocera</taxon>
        <taxon>Culicoidea</taxon>
        <taxon>Culicidae</taxon>
        <taxon>Anophelinae</taxon>
        <taxon>Anopheles</taxon>
    </lineage>
</organism>
<proteinExistence type="predicted"/>
<sequence length="99" mass="10824">MTWAYSTFSSARMVSMLISGLLFTFRSARLERYSFSISCDRLSRAAASSIAAADRYSAFDTGTATSSCRNSGPTSGRKCARLSPLRSYFVFCMTLGVAR</sequence>
<accession>A0A2M4B1L1</accession>
<reference evidence="1" key="1">
    <citation type="submission" date="2018-01" db="EMBL/GenBank/DDBJ databases">
        <title>An insight into the sialome of Amazonian anophelines.</title>
        <authorList>
            <person name="Ribeiro J.M."/>
            <person name="Scarpassa V."/>
            <person name="Calvo E."/>
        </authorList>
    </citation>
    <scope>NUCLEOTIDE SEQUENCE</scope>
    <source>
        <tissue evidence="1">Salivary glands</tissue>
    </source>
</reference>
<evidence type="ECO:0000313" key="1">
    <source>
        <dbReference type="EMBL" id="MBW46852.1"/>
    </source>
</evidence>
<name>A0A2M4B1L1_9DIPT</name>
<dbReference type="EMBL" id="GGFK01013531">
    <property type="protein sequence ID" value="MBW46852.1"/>
    <property type="molecule type" value="Transcribed_RNA"/>
</dbReference>
<dbReference type="AlphaFoldDB" id="A0A2M4B1L1"/>
<protein>
    <submittedName>
        <fullName evidence="1">Putative secreted protein</fullName>
    </submittedName>
</protein>